<accession>A0AB34JL69</accession>
<name>A0AB34JL69_PRYPA</name>
<proteinExistence type="predicted"/>
<organism evidence="1 2">
    <name type="scientific">Prymnesium parvum</name>
    <name type="common">Toxic golden alga</name>
    <dbReference type="NCBI Taxonomy" id="97485"/>
    <lineage>
        <taxon>Eukaryota</taxon>
        <taxon>Haptista</taxon>
        <taxon>Haptophyta</taxon>
        <taxon>Prymnesiophyceae</taxon>
        <taxon>Prymnesiales</taxon>
        <taxon>Prymnesiaceae</taxon>
        <taxon>Prymnesium</taxon>
    </lineage>
</organism>
<gene>
    <name evidence="1" type="ORF">AB1Y20_021129</name>
</gene>
<evidence type="ECO:0000313" key="2">
    <source>
        <dbReference type="Proteomes" id="UP001515480"/>
    </source>
</evidence>
<dbReference type="AlphaFoldDB" id="A0AB34JL69"/>
<dbReference type="Proteomes" id="UP001515480">
    <property type="component" value="Unassembled WGS sequence"/>
</dbReference>
<dbReference type="EMBL" id="JBGBPQ010000007">
    <property type="protein sequence ID" value="KAL1521467.1"/>
    <property type="molecule type" value="Genomic_DNA"/>
</dbReference>
<reference evidence="1 2" key="1">
    <citation type="journal article" date="2024" name="Science">
        <title>Giant polyketide synthase enzymes in the biosynthesis of giant marine polyether toxins.</title>
        <authorList>
            <person name="Fallon T.R."/>
            <person name="Shende V.V."/>
            <person name="Wierzbicki I.H."/>
            <person name="Pendleton A.L."/>
            <person name="Watervoot N.F."/>
            <person name="Auber R.P."/>
            <person name="Gonzalez D.J."/>
            <person name="Wisecaver J.H."/>
            <person name="Moore B.S."/>
        </authorList>
    </citation>
    <scope>NUCLEOTIDE SEQUENCE [LARGE SCALE GENOMIC DNA]</scope>
    <source>
        <strain evidence="1 2">12B1</strain>
    </source>
</reference>
<sequence length="115" mass="12130">MEFLLSLPLLGNVSAPGAGTLVATDALRKESLGALSVDMFAGMCSESNMLLTFLRTGFRTDRGSSARGWNNAVQDIIRFAGCAESSVMKGESEICGPEEARDDAARLCVGVLRAV</sequence>
<evidence type="ECO:0000313" key="1">
    <source>
        <dbReference type="EMBL" id="KAL1521467.1"/>
    </source>
</evidence>
<keyword evidence="2" id="KW-1185">Reference proteome</keyword>
<comment type="caution">
    <text evidence="1">The sequence shown here is derived from an EMBL/GenBank/DDBJ whole genome shotgun (WGS) entry which is preliminary data.</text>
</comment>
<protein>
    <submittedName>
        <fullName evidence="1">Uncharacterized protein</fullName>
    </submittedName>
</protein>